<dbReference type="OrthoDB" id="6611212at2759"/>
<keyword evidence="2" id="KW-1133">Transmembrane helix</keyword>
<keyword evidence="5" id="KW-1185">Reference proteome</keyword>
<evidence type="ECO:0000256" key="1">
    <source>
        <dbReference type="SAM" id="MobiDB-lite"/>
    </source>
</evidence>
<feature type="compositionally biased region" description="Acidic residues" evidence="1">
    <location>
        <begin position="68"/>
        <end position="99"/>
    </location>
</feature>
<keyword evidence="2" id="KW-0472">Membrane</keyword>
<feature type="signal peptide" evidence="3">
    <location>
        <begin position="1"/>
        <end position="27"/>
    </location>
</feature>
<evidence type="ECO:0000256" key="2">
    <source>
        <dbReference type="SAM" id="Phobius"/>
    </source>
</evidence>
<feature type="chain" id="PRO_5009326014" evidence="3">
    <location>
        <begin position="28"/>
        <end position="363"/>
    </location>
</feature>
<evidence type="ECO:0000256" key="3">
    <source>
        <dbReference type="SAM" id="SignalP"/>
    </source>
</evidence>
<reference evidence="4" key="1">
    <citation type="submission" date="2020-05" db="UniProtKB">
        <authorList>
            <consortium name="EnsemblMetazoa"/>
        </authorList>
    </citation>
    <scope>IDENTIFICATION</scope>
    <source>
        <strain evidence="4">USDA</strain>
    </source>
</reference>
<gene>
    <name evidence="4" type="primary">106084833</name>
</gene>
<dbReference type="KEGG" id="scac:106084833"/>
<protein>
    <submittedName>
        <fullName evidence="4">Uncharacterized protein</fullName>
    </submittedName>
</protein>
<dbReference type="Proteomes" id="UP000095300">
    <property type="component" value="Unassembled WGS sequence"/>
</dbReference>
<keyword evidence="2" id="KW-0812">Transmembrane</keyword>
<feature type="transmembrane region" description="Helical" evidence="2">
    <location>
        <begin position="173"/>
        <end position="194"/>
    </location>
</feature>
<dbReference type="VEuPathDB" id="VectorBase:SCAU004735"/>
<feature type="region of interest" description="Disordered" evidence="1">
    <location>
        <begin position="39"/>
        <end position="108"/>
    </location>
</feature>
<sequence>MMQTKSLVPKLVLLTLIVSCLTVSVNAAKISKTHTKSVSKTAEEVTTVKSAQAAETKVDNDVTKAAPIEDDADEYEDEAEDDYDVADDDDGNGNDLLDDGSEKNAAEASNDNSLGVWSVVSGIWNWIRDDISAEFFTGQDDDDTTTSAIADGRAENGREVQARTFGKIRRLQMALIPIIFKFGILTAMVAFLVAIAMKTLFLIKVLLVINVFALLGKFFTLKADLFHTGHSSQPSWGWSPPPHVEYSAYSAPPSWAWGPPPSASSWPSAPVLEHKIEKVPEQIHQSNPGQPSKEIHLHIHGGQGEAKVDAFSTYGPATPSGWKRSDSNRPFETLALSDHGEVKLDATRTRSFPDAAPSNHRMF</sequence>
<keyword evidence="3" id="KW-0732">Signal</keyword>
<organism evidence="4 5">
    <name type="scientific">Stomoxys calcitrans</name>
    <name type="common">Stable fly</name>
    <name type="synonym">Conops calcitrans</name>
    <dbReference type="NCBI Taxonomy" id="35570"/>
    <lineage>
        <taxon>Eukaryota</taxon>
        <taxon>Metazoa</taxon>
        <taxon>Ecdysozoa</taxon>
        <taxon>Arthropoda</taxon>
        <taxon>Hexapoda</taxon>
        <taxon>Insecta</taxon>
        <taxon>Pterygota</taxon>
        <taxon>Neoptera</taxon>
        <taxon>Endopterygota</taxon>
        <taxon>Diptera</taxon>
        <taxon>Brachycera</taxon>
        <taxon>Muscomorpha</taxon>
        <taxon>Muscoidea</taxon>
        <taxon>Muscidae</taxon>
        <taxon>Stomoxys</taxon>
    </lineage>
</organism>
<dbReference type="EnsemblMetazoa" id="SCAU004735-RA">
    <property type="protein sequence ID" value="SCAU004735-PA"/>
    <property type="gene ID" value="SCAU004735"/>
</dbReference>
<evidence type="ECO:0000313" key="5">
    <source>
        <dbReference type="Proteomes" id="UP000095300"/>
    </source>
</evidence>
<proteinExistence type="predicted"/>
<feature type="transmembrane region" description="Helical" evidence="2">
    <location>
        <begin position="201"/>
        <end position="219"/>
    </location>
</feature>
<accession>A0A1I8P4J2</accession>
<evidence type="ECO:0000313" key="4">
    <source>
        <dbReference type="EnsemblMetazoa" id="SCAU004735-PA"/>
    </source>
</evidence>
<dbReference type="AlphaFoldDB" id="A0A1I8P4J2"/>
<name>A0A1I8P4J2_STOCA</name>